<keyword evidence="6" id="KW-1133">Transmembrane helix</keyword>
<comment type="subcellular location">
    <subcellularLocation>
        <location evidence="1">Golgi apparatus membrane</location>
        <topology evidence="1">Multi-pass membrane protein</topology>
    </subcellularLocation>
</comment>
<dbReference type="OrthoDB" id="542931at2759"/>
<reference evidence="9 10" key="1">
    <citation type="submission" date="2015-10" db="EMBL/GenBank/DDBJ databases">
        <title>Draft genomes sequences of Candida glabrata isolates 1A, 1B, 2A, 2B, 3A and 3B.</title>
        <authorList>
            <person name="Haavelsrud O.E."/>
            <person name="Gaustad P."/>
        </authorList>
    </citation>
    <scope>NUCLEOTIDE SEQUENCE [LARGE SCALE GENOMIC DNA]</scope>
    <source>
        <strain evidence="9">910700640</strain>
    </source>
</reference>
<evidence type="ECO:0000256" key="5">
    <source>
        <dbReference type="ARBA" id="ARBA00022927"/>
    </source>
</evidence>
<keyword evidence="5" id="KW-0653">Protein transport</keyword>
<dbReference type="InterPro" id="IPR019185">
    <property type="entry name" value="Integral_membrane_SYS1-rel"/>
</dbReference>
<gene>
    <name evidence="9" type="ORF">AO440_000746</name>
</gene>
<keyword evidence="4" id="KW-0812">Transmembrane</keyword>
<evidence type="ECO:0000313" key="10">
    <source>
        <dbReference type="Proteomes" id="UP000054886"/>
    </source>
</evidence>
<dbReference type="Pfam" id="PF09801">
    <property type="entry name" value="SYS1"/>
    <property type="match status" value="1"/>
</dbReference>
<name>A0A0W0DFX4_CANGB</name>
<dbReference type="OMA" id="EYEMVGM"/>
<accession>A0A0W0DFX4</accession>
<evidence type="ECO:0000256" key="8">
    <source>
        <dbReference type="ARBA" id="ARBA00023136"/>
    </source>
</evidence>
<sequence length="190" mass="21910">MVNFRRYLRVPRELRPSEIFKQDSMSPGKIALQIILLQVFYYTTACILFYGWAKVAGYKLEMVQWLFSWQAIEFTNALGLTLCLLWLTDSLICVIFLTVIVERSKLAWDFAITIHAINLIVVSVHTGTLPSLSWFVLQVLSSLILIFLGTYTTRWRELRDTFFEGLVDADMVSPSASSQPIEMRDLESQK</sequence>
<dbReference type="GO" id="GO:0000139">
    <property type="term" value="C:Golgi membrane"/>
    <property type="evidence" value="ECO:0007669"/>
    <property type="project" value="UniProtKB-SubCell"/>
</dbReference>
<protein>
    <submittedName>
        <fullName evidence="9">Protein SYS1</fullName>
    </submittedName>
</protein>
<evidence type="ECO:0000256" key="7">
    <source>
        <dbReference type="ARBA" id="ARBA00023034"/>
    </source>
</evidence>
<dbReference type="EMBL" id="LLZZ01000131">
    <property type="protein sequence ID" value="KTB01272.1"/>
    <property type="molecule type" value="Genomic_DNA"/>
</dbReference>
<dbReference type="GO" id="GO:0005829">
    <property type="term" value="C:cytosol"/>
    <property type="evidence" value="ECO:0007669"/>
    <property type="project" value="GOC"/>
</dbReference>
<dbReference type="PANTHER" id="PTHR12952:SF0">
    <property type="entry name" value="PROTEIN SYS1 HOMOLOG"/>
    <property type="match status" value="1"/>
</dbReference>
<dbReference type="AlphaFoldDB" id="A0A0W0DFX4"/>
<dbReference type="VEuPathDB" id="FungiDB:GVI51_D03091"/>
<dbReference type="GO" id="GO:0006895">
    <property type="term" value="P:Golgi to endosome transport"/>
    <property type="evidence" value="ECO:0007669"/>
    <property type="project" value="EnsemblFungi"/>
</dbReference>
<dbReference type="Proteomes" id="UP000054886">
    <property type="component" value="Unassembled WGS sequence"/>
</dbReference>
<proteinExistence type="inferred from homology"/>
<keyword evidence="7" id="KW-0333">Golgi apparatus</keyword>
<evidence type="ECO:0000256" key="6">
    <source>
        <dbReference type="ARBA" id="ARBA00022989"/>
    </source>
</evidence>
<dbReference type="GO" id="GO:0043001">
    <property type="term" value="P:Golgi to plasma membrane protein transport"/>
    <property type="evidence" value="ECO:0007669"/>
    <property type="project" value="EnsemblFungi"/>
</dbReference>
<comment type="similarity">
    <text evidence="2">Belongs to the SYS1 family.</text>
</comment>
<organism evidence="9 10">
    <name type="scientific">Candida glabrata</name>
    <name type="common">Yeast</name>
    <name type="synonym">Torulopsis glabrata</name>
    <dbReference type="NCBI Taxonomy" id="5478"/>
    <lineage>
        <taxon>Eukaryota</taxon>
        <taxon>Fungi</taxon>
        <taxon>Dikarya</taxon>
        <taxon>Ascomycota</taxon>
        <taxon>Saccharomycotina</taxon>
        <taxon>Saccharomycetes</taxon>
        <taxon>Saccharomycetales</taxon>
        <taxon>Saccharomycetaceae</taxon>
        <taxon>Nakaseomyces</taxon>
    </lineage>
</organism>
<evidence type="ECO:0000256" key="2">
    <source>
        <dbReference type="ARBA" id="ARBA00008160"/>
    </source>
</evidence>
<dbReference type="PANTHER" id="PTHR12952">
    <property type="entry name" value="SYS1"/>
    <property type="match status" value="1"/>
</dbReference>
<evidence type="ECO:0000256" key="3">
    <source>
        <dbReference type="ARBA" id="ARBA00022448"/>
    </source>
</evidence>
<evidence type="ECO:0000256" key="4">
    <source>
        <dbReference type="ARBA" id="ARBA00022692"/>
    </source>
</evidence>
<comment type="caution">
    <text evidence="9">The sequence shown here is derived from an EMBL/GenBank/DDBJ whole genome shotgun (WGS) entry which is preliminary data.</text>
</comment>
<evidence type="ECO:0000256" key="1">
    <source>
        <dbReference type="ARBA" id="ARBA00004653"/>
    </source>
</evidence>
<dbReference type="GO" id="GO:0034067">
    <property type="term" value="P:protein localization to Golgi apparatus"/>
    <property type="evidence" value="ECO:0007669"/>
    <property type="project" value="EnsemblFungi"/>
</dbReference>
<keyword evidence="3" id="KW-0813">Transport</keyword>
<dbReference type="VEuPathDB" id="FungiDB:B1J91_D03146g"/>
<dbReference type="VEuPathDB" id="FungiDB:GWK60_D03311"/>
<dbReference type="GO" id="GO:0005802">
    <property type="term" value="C:trans-Golgi network"/>
    <property type="evidence" value="ECO:0007669"/>
    <property type="project" value="EnsemblFungi"/>
</dbReference>
<keyword evidence="8" id="KW-0472">Membrane</keyword>
<dbReference type="PhylomeDB" id="A0A0W0DFX4"/>
<evidence type="ECO:0000313" key="9">
    <source>
        <dbReference type="EMBL" id="KTB01272.1"/>
    </source>
</evidence>
<dbReference type="VEuPathDB" id="FungiDB:CAGL0D03146g"/>